<feature type="compositionally biased region" description="Polar residues" evidence="1">
    <location>
        <begin position="242"/>
        <end position="254"/>
    </location>
</feature>
<feature type="non-terminal residue" evidence="2">
    <location>
        <position position="1"/>
    </location>
</feature>
<dbReference type="EMBL" id="AB209621">
    <property type="protein sequence ID" value="BAD92858.1"/>
    <property type="molecule type" value="mRNA"/>
</dbReference>
<evidence type="ECO:0000313" key="2">
    <source>
        <dbReference type="EMBL" id="BAD92858.1"/>
    </source>
</evidence>
<organism evidence="2">
    <name type="scientific">Homo sapiens</name>
    <name type="common">Human</name>
    <dbReference type="NCBI Taxonomy" id="9606"/>
    <lineage>
        <taxon>Eukaryota</taxon>
        <taxon>Metazoa</taxon>
        <taxon>Chordata</taxon>
        <taxon>Craniata</taxon>
        <taxon>Vertebrata</taxon>
        <taxon>Euteleostomi</taxon>
        <taxon>Mammalia</taxon>
        <taxon>Eutheria</taxon>
        <taxon>Euarchontoglires</taxon>
        <taxon>Primates</taxon>
        <taxon>Haplorrhini</taxon>
        <taxon>Catarrhini</taxon>
        <taxon>Hominidae</taxon>
        <taxon>Homo</taxon>
    </lineage>
</organism>
<dbReference type="AlphaFoldDB" id="Q59F40"/>
<protein>
    <submittedName>
        <fullName evidence="2">Zinc finger, MYND domain-containing 10 variant</fullName>
    </submittedName>
</protein>
<feature type="compositionally biased region" description="Gly residues" evidence="1">
    <location>
        <begin position="222"/>
        <end position="234"/>
    </location>
</feature>
<sequence length="254" mass="26945">ALRLRRATASQVLPRDGYSRSDSLRTSPHSPSTALPILPRLRPCCLSLPTHLNPSALFSPWASGDTPASGTWAPTGILSPTQPLPFPWPPGQHLHHTGLHWTPLQLRAFLTDTLLDQLPNLAHLQSFLAHLTLTETQPPKKDLVLEQVGTGKLAAQDHCPTLPAPSCHSPLLSPRSQKSGSGWSEKTEASGRQLPSTSSSMCSAPQSRTCGCRREGKACGNGREGGGDAGGMDVGGVPPPSRASQTFLTFPQVG</sequence>
<feature type="compositionally biased region" description="Polar residues" evidence="1">
    <location>
        <begin position="174"/>
        <end position="184"/>
    </location>
</feature>
<name>Q59F40_HUMAN</name>
<accession>Q59F40</accession>
<proteinExistence type="evidence at transcript level"/>
<feature type="region of interest" description="Disordered" evidence="1">
    <location>
        <begin position="156"/>
        <end position="254"/>
    </location>
</feature>
<feature type="compositionally biased region" description="Polar residues" evidence="1">
    <location>
        <begin position="193"/>
        <end position="209"/>
    </location>
</feature>
<dbReference type="PeptideAtlas" id="Q59F40"/>
<evidence type="ECO:0000256" key="1">
    <source>
        <dbReference type="SAM" id="MobiDB-lite"/>
    </source>
</evidence>
<reference evidence="2" key="1">
    <citation type="submission" date="2005-03" db="EMBL/GenBank/DDBJ databases">
        <title>Homo sapiens protein coding cDNA.</title>
        <authorList>
            <person name="Totoki Y."/>
            <person name="Toyoda A."/>
            <person name="Takeda T."/>
            <person name="Sakaki Y."/>
            <person name="Tanaka A."/>
            <person name="Yokoyama S."/>
            <person name="Ohara O."/>
            <person name="Nagase T."/>
            <person name="Kikuno R.F."/>
        </authorList>
    </citation>
    <scope>NUCLEOTIDE SEQUENCE</scope>
    <source>
        <tissue evidence="2">Spleen</tissue>
    </source>
</reference>
<feature type="region of interest" description="Disordered" evidence="1">
    <location>
        <begin position="1"/>
        <end position="32"/>
    </location>
</feature>